<dbReference type="EMBL" id="FOFT01000017">
    <property type="protein sequence ID" value="SES48949.1"/>
    <property type="molecule type" value="Genomic_DNA"/>
</dbReference>
<name>A0A1H9XSC1_9PSEU</name>
<dbReference type="RefSeq" id="WP_090071566.1">
    <property type="nucleotide sequence ID" value="NZ_FOFT01000017.1"/>
</dbReference>
<accession>A0A1H9XSC1</accession>
<reference evidence="2" key="1">
    <citation type="submission" date="2016-10" db="EMBL/GenBank/DDBJ databases">
        <authorList>
            <person name="Varghese N."/>
            <person name="Submissions S."/>
        </authorList>
    </citation>
    <scope>NUCLEOTIDE SEQUENCE [LARGE SCALE GENOMIC DNA]</scope>
    <source>
        <strain evidence="2">CGMCC 4.578</strain>
    </source>
</reference>
<evidence type="ECO:0000313" key="2">
    <source>
        <dbReference type="Proteomes" id="UP000199028"/>
    </source>
</evidence>
<protein>
    <submittedName>
        <fullName evidence="1">Uncharacterized protein</fullName>
    </submittedName>
</protein>
<dbReference type="AlphaFoldDB" id="A0A1H9XSC1"/>
<sequence>MPRDEAWLHDYADLVIPSLLTADTEHARWFARETVGSLGQNAATWLPPPFELAGQADSRTT</sequence>
<evidence type="ECO:0000313" key="1">
    <source>
        <dbReference type="EMBL" id="SES48949.1"/>
    </source>
</evidence>
<organism evidence="1 2">
    <name type="scientific">Lentzea flaviverrucosa</name>
    <dbReference type="NCBI Taxonomy" id="200379"/>
    <lineage>
        <taxon>Bacteria</taxon>
        <taxon>Bacillati</taxon>
        <taxon>Actinomycetota</taxon>
        <taxon>Actinomycetes</taxon>
        <taxon>Pseudonocardiales</taxon>
        <taxon>Pseudonocardiaceae</taxon>
        <taxon>Lentzea</taxon>
    </lineage>
</organism>
<dbReference type="Proteomes" id="UP000199028">
    <property type="component" value="Unassembled WGS sequence"/>
</dbReference>
<keyword evidence="2" id="KW-1185">Reference proteome</keyword>
<dbReference type="OrthoDB" id="3663486at2"/>
<proteinExistence type="predicted"/>
<gene>
    <name evidence="1" type="ORF">SAMN05216195_11721</name>
</gene>